<feature type="region of interest" description="Disordered" evidence="1">
    <location>
        <begin position="352"/>
        <end position="379"/>
    </location>
</feature>
<organism evidence="2 3">
    <name type="scientific">Macrolepiota fuliginosa MF-IS2</name>
    <dbReference type="NCBI Taxonomy" id="1400762"/>
    <lineage>
        <taxon>Eukaryota</taxon>
        <taxon>Fungi</taxon>
        <taxon>Dikarya</taxon>
        <taxon>Basidiomycota</taxon>
        <taxon>Agaricomycotina</taxon>
        <taxon>Agaricomycetes</taxon>
        <taxon>Agaricomycetidae</taxon>
        <taxon>Agaricales</taxon>
        <taxon>Agaricineae</taxon>
        <taxon>Agaricaceae</taxon>
        <taxon>Macrolepiota</taxon>
    </lineage>
</organism>
<feature type="region of interest" description="Disordered" evidence="1">
    <location>
        <begin position="584"/>
        <end position="633"/>
    </location>
</feature>
<keyword evidence="3" id="KW-1185">Reference proteome</keyword>
<feature type="compositionally biased region" description="Low complexity" evidence="1">
    <location>
        <begin position="141"/>
        <end position="155"/>
    </location>
</feature>
<evidence type="ECO:0000313" key="2">
    <source>
        <dbReference type="EMBL" id="KAF9450020.1"/>
    </source>
</evidence>
<name>A0A9P5XI92_9AGAR</name>
<feature type="region of interest" description="Disordered" evidence="1">
    <location>
        <begin position="47"/>
        <end position="203"/>
    </location>
</feature>
<gene>
    <name evidence="2" type="ORF">P691DRAFT_798630</name>
</gene>
<reference evidence="2" key="1">
    <citation type="submission" date="2020-11" db="EMBL/GenBank/DDBJ databases">
        <authorList>
            <consortium name="DOE Joint Genome Institute"/>
            <person name="Ahrendt S."/>
            <person name="Riley R."/>
            <person name="Andreopoulos W."/>
            <person name="Labutti K."/>
            <person name="Pangilinan J."/>
            <person name="Ruiz-Duenas F.J."/>
            <person name="Barrasa J.M."/>
            <person name="Sanchez-Garcia M."/>
            <person name="Camarero S."/>
            <person name="Miyauchi S."/>
            <person name="Serrano A."/>
            <person name="Linde D."/>
            <person name="Babiker R."/>
            <person name="Drula E."/>
            <person name="Ayuso-Fernandez I."/>
            <person name="Pacheco R."/>
            <person name="Padilla G."/>
            <person name="Ferreira P."/>
            <person name="Barriuso J."/>
            <person name="Kellner H."/>
            <person name="Castanera R."/>
            <person name="Alfaro M."/>
            <person name="Ramirez L."/>
            <person name="Pisabarro A.G."/>
            <person name="Kuo A."/>
            <person name="Tritt A."/>
            <person name="Lipzen A."/>
            <person name="He G."/>
            <person name="Yan M."/>
            <person name="Ng V."/>
            <person name="Cullen D."/>
            <person name="Martin F."/>
            <person name="Rosso M.-N."/>
            <person name="Henrissat B."/>
            <person name="Hibbett D."/>
            <person name="Martinez A.T."/>
            <person name="Grigoriev I.V."/>
        </authorList>
    </citation>
    <scope>NUCLEOTIDE SEQUENCE</scope>
    <source>
        <strain evidence="2">MF-IS2</strain>
    </source>
</reference>
<feature type="compositionally biased region" description="Acidic residues" evidence="1">
    <location>
        <begin position="97"/>
        <end position="114"/>
    </location>
</feature>
<dbReference type="Proteomes" id="UP000807342">
    <property type="component" value="Unassembled WGS sequence"/>
</dbReference>
<feature type="region of interest" description="Disordered" evidence="1">
    <location>
        <begin position="498"/>
        <end position="526"/>
    </location>
</feature>
<feature type="compositionally biased region" description="Acidic residues" evidence="1">
    <location>
        <begin position="171"/>
        <end position="192"/>
    </location>
</feature>
<dbReference type="Pfam" id="PF08624">
    <property type="entry name" value="CRC_subunit"/>
    <property type="match status" value="1"/>
</dbReference>
<proteinExistence type="predicted"/>
<feature type="region of interest" description="Disordered" evidence="1">
    <location>
        <begin position="1"/>
        <end position="24"/>
    </location>
</feature>
<dbReference type="EMBL" id="MU151114">
    <property type="protein sequence ID" value="KAF9450020.1"/>
    <property type="molecule type" value="Genomic_DNA"/>
</dbReference>
<evidence type="ECO:0000313" key="3">
    <source>
        <dbReference type="Proteomes" id="UP000807342"/>
    </source>
</evidence>
<evidence type="ECO:0000256" key="1">
    <source>
        <dbReference type="SAM" id="MobiDB-lite"/>
    </source>
</evidence>
<accession>A0A9P5XI92</accession>
<comment type="caution">
    <text evidence="2">The sequence shown here is derived from an EMBL/GenBank/DDBJ whole genome shotgun (WGS) entry which is preliminary data.</text>
</comment>
<sequence length="633" mass="69166">MTIHREKVLLKSVAPPSPTSGKCISDKAISKASFYRVDQKLLRDEVEVPKGCGAGSSRSSDKIIIKPRAPTRSNAPARHALSDLSSEPQPGSIKEENESENDQMDANEESDNDNDAQNQPAGDDDDEVEPEVKRGRGRPKGSGTKSSGTSTPWGRPRGRERPRGRPHTTADGEDASDDEYTPEAEAAPEDDTGPSKEVLIHGGKPFRKIGDKVHVIDGDEFITADDPKGDEKIDKWGNLLGGRKFKASTFALPNRHPQRQYMLAIDAARTSGFRDSLYYFRRNPLAFKLNATQPEKDYLISEGKLGSHLRTRSVTLITARSAFKLHGSKMVIDGRWVTDDYYEEKVIAEITPKGLQPGDPVGELPDPNAPAHPQPDANSLANSAFASSSNMNVAGGGGGIYRAGGPTTIFGGSGWGPFSDGPLNAVRKSLLSRDGVTEENWMWMMAGRVGEADEEWARLRKERKGRAGLAVDGVVMGGKGSAWERPDPIVEKVKMEKNSRVEGGDAMDTDGNPVRTKRKYRDDGPVGVYEPHTNMVLYRTDTQPTRATWQQLPSSKQRVLGGTRAGNGAWSLAWVDTVMQLPQEDQEARANREEQEKEREALVKESEDMFSRGGSVIPRDISVPSPRGMSVGV</sequence>
<dbReference type="InterPro" id="IPR013933">
    <property type="entry name" value="CRC_Rsc7/Swp82"/>
</dbReference>
<protein>
    <submittedName>
        <fullName evidence="2">Uncharacterized protein</fullName>
    </submittedName>
</protein>
<dbReference type="AlphaFoldDB" id="A0A9P5XI92"/>
<dbReference type="OrthoDB" id="5598844at2759"/>
<feature type="compositionally biased region" description="Basic and acidic residues" evidence="1">
    <location>
        <begin position="586"/>
        <end position="610"/>
    </location>
</feature>